<accession>A0A9W7L1M5</accession>
<comment type="similarity">
    <text evidence="1">Belongs to the alpha-IPM synthase/homocitrate synthase family.</text>
</comment>
<keyword evidence="4" id="KW-0412">Isoleucine biosynthesis</keyword>
<dbReference type="EMBL" id="BRYA01000550">
    <property type="protein sequence ID" value="GMI22550.1"/>
    <property type="molecule type" value="Genomic_DNA"/>
</dbReference>
<dbReference type="InterPro" id="IPR000891">
    <property type="entry name" value="PYR_CT"/>
</dbReference>
<feature type="domain" description="Pyruvate carboxyltransferase" evidence="8">
    <location>
        <begin position="137"/>
        <end position="270"/>
    </location>
</feature>
<dbReference type="GO" id="GO:0009097">
    <property type="term" value="P:isoleucine biosynthetic process"/>
    <property type="evidence" value="ECO:0007669"/>
    <property type="project" value="UniProtKB-KW"/>
</dbReference>
<evidence type="ECO:0000256" key="2">
    <source>
        <dbReference type="ARBA" id="ARBA00012973"/>
    </source>
</evidence>
<dbReference type="SUPFAM" id="SSF110921">
    <property type="entry name" value="2-isopropylmalate synthase LeuA, allosteric (dimerisation) domain"/>
    <property type="match status" value="1"/>
</dbReference>
<dbReference type="PANTHER" id="PTHR43538:SF1">
    <property type="entry name" value="(R)-CITRAMALATE SYNTHASE"/>
    <property type="match status" value="1"/>
</dbReference>
<comment type="caution">
    <text evidence="9">The sequence shown here is derived from an EMBL/GenBank/DDBJ whole genome shotgun (WGS) entry which is preliminary data.</text>
</comment>
<reference evidence="10" key="1">
    <citation type="journal article" date="2023" name="Commun. Biol.">
        <title>Genome analysis of Parmales, the sister group of diatoms, reveals the evolutionary specialization of diatoms from phago-mixotrophs to photoautotrophs.</title>
        <authorList>
            <person name="Ban H."/>
            <person name="Sato S."/>
            <person name="Yoshikawa S."/>
            <person name="Yamada K."/>
            <person name="Nakamura Y."/>
            <person name="Ichinomiya M."/>
            <person name="Sato N."/>
            <person name="Blanc-Mathieu R."/>
            <person name="Endo H."/>
            <person name="Kuwata A."/>
            <person name="Ogata H."/>
        </authorList>
    </citation>
    <scope>NUCLEOTIDE SEQUENCE [LARGE SCALE GENOMIC DNA]</scope>
</reference>
<evidence type="ECO:0000256" key="3">
    <source>
        <dbReference type="ARBA" id="ARBA00022605"/>
    </source>
</evidence>
<gene>
    <name evidence="9" type="ORF">TrCOL_g9387</name>
</gene>
<dbReference type="InterPro" id="IPR036230">
    <property type="entry name" value="LeuA_allosteric_dom_sf"/>
</dbReference>
<organism evidence="9 10">
    <name type="scientific">Triparma columacea</name>
    <dbReference type="NCBI Taxonomy" id="722753"/>
    <lineage>
        <taxon>Eukaryota</taxon>
        <taxon>Sar</taxon>
        <taxon>Stramenopiles</taxon>
        <taxon>Ochrophyta</taxon>
        <taxon>Bolidophyceae</taxon>
        <taxon>Parmales</taxon>
        <taxon>Triparmaceae</taxon>
        <taxon>Triparma</taxon>
    </lineage>
</organism>
<dbReference type="Pfam" id="PF00682">
    <property type="entry name" value="HMGL-like"/>
    <property type="match status" value="1"/>
</dbReference>
<keyword evidence="5" id="KW-0808">Transferase</keyword>
<dbReference type="PANTHER" id="PTHR43538">
    <property type="entry name" value="ALPHA-IPM SYNTHASE/HOMOCITRATE SYNTHASE"/>
    <property type="match status" value="1"/>
</dbReference>
<dbReference type="Gene3D" id="3.20.20.70">
    <property type="entry name" value="Aldolase class I"/>
    <property type="match status" value="1"/>
</dbReference>
<keyword evidence="3" id="KW-0028">Amino-acid biosynthesis</keyword>
<dbReference type="SUPFAM" id="SSF51569">
    <property type="entry name" value="Aldolase"/>
    <property type="match status" value="1"/>
</dbReference>
<proteinExistence type="inferred from homology"/>
<dbReference type="Gene3D" id="3.30.160.270">
    <property type="match status" value="1"/>
</dbReference>
<dbReference type="GO" id="GO:0009098">
    <property type="term" value="P:L-leucine biosynthetic process"/>
    <property type="evidence" value="ECO:0007669"/>
    <property type="project" value="InterPro"/>
</dbReference>
<dbReference type="Gene3D" id="1.10.238.260">
    <property type="match status" value="1"/>
</dbReference>
<evidence type="ECO:0000259" key="8">
    <source>
        <dbReference type="PROSITE" id="PS50991"/>
    </source>
</evidence>
<protein>
    <recommendedName>
        <fullName evidence="2">2-isopropylmalate synthase</fullName>
        <ecNumber evidence="2">2.3.3.13</ecNumber>
    </recommendedName>
</protein>
<dbReference type="Pfam" id="PF08502">
    <property type="entry name" value="LeuA_dimer"/>
    <property type="match status" value="1"/>
</dbReference>
<comment type="pathway">
    <text evidence="7">Amino-acid biosynthesis.</text>
</comment>
<name>A0A9W7L1M5_9STRA</name>
<evidence type="ECO:0000256" key="7">
    <source>
        <dbReference type="ARBA" id="ARBA00029440"/>
    </source>
</evidence>
<dbReference type="InterPro" id="IPR005675">
    <property type="entry name" value="Citramal_synthase"/>
</dbReference>
<dbReference type="Pfam" id="PF22617">
    <property type="entry name" value="HCS_D2"/>
    <property type="match status" value="1"/>
</dbReference>
<dbReference type="InterPro" id="IPR013709">
    <property type="entry name" value="2-isopropylmalate_synth_dimer"/>
</dbReference>
<dbReference type="GO" id="GO:0003852">
    <property type="term" value="F:2-isopropylmalate synthase activity"/>
    <property type="evidence" value="ECO:0007669"/>
    <property type="project" value="UniProtKB-EC"/>
</dbReference>
<dbReference type="OrthoDB" id="2015253at2759"/>
<dbReference type="PROSITE" id="PS50991">
    <property type="entry name" value="PYR_CT"/>
    <property type="match status" value="1"/>
</dbReference>
<dbReference type="Proteomes" id="UP001165065">
    <property type="component" value="Unassembled WGS sequence"/>
</dbReference>
<keyword evidence="6" id="KW-0100">Branched-chain amino acid biosynthesis</keyword>
<keyword evidence="10" id="KW-1185">Reference proteome</keyword>
<dbReference type="EC" id="2.3.3.13" evidence="2"/>
<evidence type="ECO:0000313" key="9">
    <source>
        <dbReference type="EMBL" id="GMI22550.1"/>
    </source>
</evidence>
<dbReference type="AlphaFoldDB" id="A0A9W7L1M5"/>
<evidence type="ECO:0000256" key="6">
    <source>
        <dbReference type="ARBA" id="ARBA00023304"/>
    </source>
</evidence>
<evidence type="ECO:0000313" key="10">
    <source>
        <dbReference type="Proteomes" id="UP001165065"/>
    </source>
</evidence>
<dbReference type="SMART" id="SM00917">
    <property type="entry name" value="LeuA_dimer"/>
    <property type="match status" value="1"/>
</dbReference>
<dbReference type="InterPro" id="IPR054691">
    <property type="entry name" value="LeuA/HCS_post-cat"/>
</dbReference>
<sequence>MTASIAWTALATSSKDMGFLNKNVSDKIDILNKLLGAGCDLIEGGYPGSNEKDRQFFKWCREQLSPQSFAKLVAFGSTRRKNSSVNDDPQLKQIVDSGVTNACIVAKGSLKHVTNILGTTAEENLEMLRDTVTYLKGEGLTVFVDLEHFYDGYAESKSYSTRLIETCVASGASAIVLCDTNGASLPETITRITSSLPALPSSVMYGVHTHNDMSLSVANSLAAVEAGAKMIQGTINGIGERTGNADLTTLVAILNLRMPYETAMEPSSLTQLSQDVNDACNLEGQRNQPFVGLDAFAHKGGLHAAAMRKDEFSYQFIKPSEVGNVGRICMSELSGRGSVMSRLQEAGLTDGGEEFVKEKVEAILNRLKYLESKGYSFEGADASLNLMMLHATKNYCAPFKLLDFSVQVNELAQTTDKKHGINKIGWYSGDETSRATVSVEALIDDTENEGGAVSRLVAADGKGPVDAVASALKKALETFFPILSEVNLVDYRVVILDRDKATKAACRVLITFESTKSKNTWSTVSVSTNTISASVNALVDGFEYAILEEEEKNYLCDVDWDSGDSAWE</sequence>
<evidence type="ECO:0000256" key="5">
    <source>
        <dbReference type="ARBA" id="ARBA00022679"/>
    </source>
</evidence>
<evidence type="ECO:0000256" key="4">
    <source>
        <dbReference type="ARBA" id="ARBA00022624"/>
    </source>
</evidence>
<evidence type="ECO:0000256" key="1">
    <source>
        <dbReference type="ARBA" id="ARBA00006154"/>
    </source>
</evidence>
<dbReference type="InterPro" id="IPR013785">
    <property type="entry name" value="Aldolase_TIM"/>
</dbReference>